<evidence type="ECO:0000313" key="4">
    <source>
        <dbReference type="Proteomes" id="UP000316217"/>
    </source>
</evidence>
<dbReference type="InterPro" id="IPR036388">
    <property type="entry name" value="WH-like_DNA-bd_sf"/>
</dbReference>
<protein>
    <submittedName>
        <fullName evidence="1">DUF433 domain-containing protein</fullName>
    </submittedName>
</protein>
<name>A0A429GH31_9CREN</name>
<dbReference type="SUPFAM" id="SSF46689">
    <property type="entry name" value="Homeodomain-like"/>
    <property type="match status" value="1"/>
</dbReference>
<dbReference type="Proteomes" id="UP000277582">
    <property type="component" value="Unassembled WGS sequence"/>
</dbReference>
<organism evidence="1 3">
    <name type="scientific">Candidatus Methanodesulfokora washburnensis</name>
    <dbReference type="NCBI Taxonomy" id="2478471"/>
    <lineage>
        <taxon>Archaea</taxon>
        <taxon>Thermoproteota</taxon>
        <taxon>Candidatus Korarchaeia</taxon>
        <taxon>Candidatus Korarchaeia incertae sedis</taxon>
        <taxon>Candidatus Methanodesulfokora</taxon>
    </lineage>
</organism>
<dbReference type="Gene3D" id="1.10.10.10">
    <property type="entry name" value="Winged helix-like DNA-binding domain superfamily/Winged helix DNA-binding domain"/>
    <property type="match status" value="1"/>
</dbReference>
<gene>
    <name evidence="1" type="ORF">D6D85_11305</name>
    <name evidence="2" type="ORF">EF810_01670</name>
</gene>
<dbReference type="PANTHER" id="PTHR34849">
    <property type="entry name" value="SSL5025 PROTEIN"/>
    <property type="match status" value="1"/>
</dbReference>
<dbReference type="Pfam" id="PF04255">
    <property type="entry name" value="DUF433"/>
    <property type="match status" value="1"/>
</dbReference>
<accession>A0A429GH31</accession>
<dbReference type="Proteomes" id="UP000316217">
    <property type="component" value="Unassembled WGS sequence"/>
</dbReference>
<reference evidence="2 4" key="2">
    <citation type="journal article" date="2019" name="Nat. Microbiol.">
        <title>Wide diversity of methane and short-chain alkane metabolisms in uncultured archaea.</title>
        <authorList>
            <person name="Borrel G."/>
            <person name="Adam P.S."/>
            <person name="McKay L.J."/>
            <person name="Chen L.X."/>
            <person name="Sierra-Garcia I.N."/>
            <person name="Sieber C.M."/>
            <person name="Letourneur Q."/>
            <person name="Ghozlane A."/>
            <person name="Andersen G.L."/>
            <person name="Li W.J."/>
            <person name="Hallam S.J."/>
            <person name="Muyzer G."/>
            <person name="de Oliveira V.M."/>
            <person name="Inskeep W.P."/>
            <person name="Banfield J.F."/>
            <person name="Gribaldo S."/>
        </authorList>
    </citation>
    <scope>NUCLEOTIDE SEQUENCE [LARGE SCALE GENOMIC DNA]</scope>
    <source>
        <strain evidence="2">NM4</strain>
    </source>
</reference>
<dbReference type="OrthoDB" id="372107at2157"/>
<evidence type="ECO:0000313" key="3">
    <source>
        <dbReference type="Proteomes" id="UP000277582"/>
    </source>
</evidence>
<dbReference type="InterPro" id="IPR009057">
    <property type="entry name" value="Homeodomain-like_sf"/>
</dbReference>
<dbReference type="InterPro" id="IPR007367">
    <property type="entry name" value="DUF433"/>
</dbReference>
<proteinExistence type="predicted"/>
<comment type="caution">
    <text evidence="1">The sequence shown here is derived from an EMBL/GenBank/DDBJ whole genome shotgun (WGS) entry which is preliminary data.</text>
</comment>
<keyword evidence="3" id="KW-1185">Reference proteome</keyword>
<dbReference type="EMBL" id="RXII01000028">
    <property type="protein sequence ID" value="RZN62983.1"/>
    <property type="molecule type" value="Genomic_DNA"/>
</dbReference>
<dbReference type="AlphaFoldDB" id="A0A429GH31"/>
<dbReference type="RefSeq" id="WP_125672065.1">
    <property type="nucleotide sequence ID" value="NZ_RCOS01000129.1"/>
</dbReference>
<evidence type="ECO:0000313" key="2">
    <source>
        <dbReference type="EMBL" id="RZN62983.1"/>
    </source>
</evidence>
<reference evidence="1 3" key="1">
    <citation type="submission" date="2018-10" db="EMBL/GenBank/DDBJ databases">
        <title>Co-occurring genomic capacity for anaerobic methane metabolism and dissimilatory sulfite reduction discovered in the Korarchaeota.</title>
        <authorList>
            <person name="Mckay L.J."/>
            <person name="Dlakic M."/>
            <person name="Fields M.W."/>
            <person name="Delmont T.O."/>
            <person name="Eren A.M."/>
            <person name="Jay Z.J."/>
            <person name="Klingelsmith K.B."/>
            <person name="Rusch D.B."/>
            <person name="Inskeep W.P."/>
        </authorList>
    </citation>
    <scope>NUCLEOTIDE SEQUENCE [LARGE SCALE GENOMIC DNA]</scope>
    <source>
        <strain evidence="1 3">MDKW</strain>
    </source>
</reference>
<sequence length="66" mass="7571">MRIGRYIVIDDEICHGKPTFRGTRILVSDVIELIAAGVSPEEIIRDYYPSLSKEMIKEALEWAAKY</sequence>
<dbReference type="PANTHER" id="PTHR34849:SF3">
    <property type="entry name" value="SSR2962 PROTEIN"/>
    <property type="match status" value="1"/>
</dbReference>
<evidence type="ECO:0000313" key="1">
    <source>
        <dbReference type="EMBL" id="RSN73075.1"/>
    </source>
</evidence>
<dbReference type="EMBL" id="RCOS01000129">
    <property type="protein sequence ID" value="RSN73075.1"/>
    <property type="molecule type" value="Genomic_DNA"/>
</dbReference>